<protein>
    <submittedName>
        <fullName evidence="2">HNH endonuclease</fullName>
    </submittedName>
</protein>
<sequence>MNRFDWKINLQLWLKARRDISPELADSIIVFFGVAFEHTRCPQRAWFGIHPSRASLVVGGIYLAAIQRSGEDQGLWLLVDQQPPPIKGIEYRPVKSTQKSKYPLVWAHSISLTNLPNLLSNTILWDSFSTASEKILVSPIASDRDSLQERRNKKRLSDFWVGKSVQVKEEEQFQDAVRSALLDKPELRRKRIENARAIPNKIEVISVSFARNPDVVAEVLFLANGYCEYCKNPAPFVRRANNSPYLEVHHKKPLSEGGEDTVANAVALCPNCHRKAHYGWPRGFK</sequence>
<accession>A0A1H2KBF2</accession>
<dbReference type="SMART" id="SM00507">
    <property type="entry name" value="HNHc"/>
    <property type="match status" value="1"/>
</dbReference>
<dbReference type="Gene3D" id="1.10.30.50">
    <property type="match status" value="1"/>
</dbReference>
<dbReference type="GO" id="GO:0004519">
    <property type="term" value="F:endonuclease activity"/>
    <property type="evidence" value="ECO:0007669"/>
    <property type="project" value="UniProtKB-KW"/>
</dbReference>
<dbReference type="EMBL" id="FNLL01000029">
    <property type="protein sequence ID" value="SDU65979.1"/>
    <property type="molecule type" value="Genomic_DNA"/>
</dbReference>
<evidence type="ECO:0000313" key="2">
    <source>
        <dbReference type="EMBL" id="SDU65979.1"/>
    </source>
</evidence>
<keyword evidence="2" id="KW-0255">Endonuclease</keyword>
<dbReference type="GO" id="GO:0003676">
    <property type="term" value="F:nucleic acid binding"/>
    <property type="evidence" value="ECO:0007669"/>
    <property type="project" value="InterPro"/>
</dbReference>
<dbReference type="Pfam" id="PF01844">
    <property type="entry name" value="HNH"/>
    <property type="match status" value="1"/>
</dbReference>
<dbReference type="Proteomes" id="UP000199608">
    <property type="component" value="Unassembled WGS sequence"/>
</dbReference>
<keyword evidence="2" id="KW-0540">Nuclease</keyword>
<name>A0A1H2KBF2_9BACT</name>
<dbReference type="InterPro" id="IPR003615">
    <property type="entry name" value="HNH_nuc"/>
</dbReference>
<gene>
    <name evidence="2" type="ORF">SAMN04487931_1291</name>
</gene>
<keyword evidence="3" id="KW-1185">Reference proteome</keyword>
<dbReference type="GO" id="GO:0008270">
    <property type="term" value="F:zinc ion binding"/>
    <property type="evidence" value="ECO:0007669"/>
    <property type="project" value="InterPro"/>
</dbReference>
<dbReference type="AlphaFoldDB" id="A0A1H2KBF2"/>
<feature type="domain" description="HNH nuclease" evidence="1">
    <location>
        <begin position="224"/>
        <end position="274"/>
    </location>
</feature>
<proteinExistence type="predicted"/>
<evidence type="ECO:0000259" key="1">
    <source>
        <dbReference type="SMART" id="SM00507"/>
    </source>
</evidence>
<keyword evidence="2" id="KW-0378">Hydrolase</keyword>
<organism evidence="2 3">
    <name type="scientific">Desulfobacula phenolica</name>
    <dbReference type="NCBI Taxonomy" id="90732"/>
    <lineage>
        <taxon>Bacteria</taxon>
        <taxon>Pseudomonadati</taxon>
        <taxon>Thermodesulfobacteriota</taxon>
        <taxon>Desulfobacteria</taxon>
        <taxon>Desulfobacterales</taxon>
        <taxon>Desulfobacteraceae</taxon>
        <taxon>Desulfobacula</taxon>
    </lineage>
</organism>
<dbReference type="CDD" id="cd00085">
    <property type="entry name" value="HNHc"/>
    <property type="match status" value="1"/>
</dbReference>
<evidence type="ECO:0000313" key="3">
    <source>
        <dbReference type="Proteomes" id="UP000199608"/>
    </source>
</evidence>
<dbReference type="InterPro" id="IPR002711">
    <property type="entry name" value="HNH"/>
</dbReference>
<reference evidence="3" key="1">
    <citation type="submission" date="2016-10" db="EMBL/GenBank/DDBJ databases">
        <authorList>
            <person name="Varghese N."/>
            <person name="Submissions S."/>
        </authorList>
    </citation>
    <scope>NUCLEOTIDE SEQUENCE [LARGE SCALE GENOMIC DNA]</scope>
    <source>
        <strain evidence="3">DSM 3384</strain>
    </source>
</reference>